<organism evidence="4">
    <name type="scientific">freshwater metagenome</name>
    <dbReference type="NCBI Taxonomy" id="449393"/>
    <lineage>
        <taxon>unclassified sequences</taxon>
        <taxon>metagenomes</taxon>
        <taxon>ecological metagenomes</taxon>
    </lineage>
</organism>
<keyword evidence="2" id="KW-0472">Membrane</keyword>
<accession>A0A6J6BMX4</accession>
<feature type="transmembrane region" description="Helical" evidence="2">
    <location>
        <begin position="236"/>
        <end position="256"/>
    </location>
</feature>
<keyword evidence="2" id="KW-0812">Transmembrane</keyword>
<feature type="domain" description="DUF8094" evidence="3">
    <location>
        <begin position="273"/>
        <end position="559"/>
    </location>
</feature>
<evidence type="ECO:0000256" key="1">
    <source>
        <dbReference type="SAM" id="MobiDB-lite"/>
    </source>
</evidence>
<name>A0A6J6BMX4_9ZZZZ</name>
<evidence type="ECO:0000313" key="4">
    <source>
        <dbReference type="EMBL" id="CAB4540441.1"/>
    </source>
</evidence>
<feature type="transmembrane region" description="Helical" evidence="2">
    <location>
        <begin position="176"/>
        <end position="195"/>
    </location>
</feature>
<proteinExistence type="predicted"/>
<protein>
    <submittedName>
        <fullName evidence="4">Unannotated protein</fullName>
    </submittedName>
</protein>
<sequence>MRIWIALVLFVGGLVTGSIGVVNQLENQPLDRIIASSTLLEPTTYVFIPSKVLSSYPAPVSVESLGPLVFLATGRDSDIQAWIGDSPYVELGLRIDEEAKRAELVELVREGTGALADPRGADLWRSEVVGESSAKLSAPLDGESGMLLASNGIEEAPRAVSVVWDLPDEPGPIAPITFLAIALLIAGSIMALWDAKDYWTKRRRKVTGPKPPKRRAPRRAVSQAGQTRKSGRRAKLAMVSATVLAVSILSGCVPDYQSPIVSPSPLPAPQTLTPAVTAEQGQRILNEVITLLQDADQTLNREVLETRASGPALEARRFEYNLVRRFTETDRDPMPLLAEPIQLFLPPATDTWPRNMLFVTGEENLQVYILQQLGPRDNYTLYFYANLLPGADFPEVASELIGASQLKPDNKFLKVSPDVLAVAVGDLLNLGAESSWSLVLDPNNDYIRDVSSVQQGLVETLTNANLTFDHALSDQVPVLLSTVDGGALVGIYMVDTYRIIPRSRGDAVAISGDEAILLGSGGSASGIETRYGAMLLFYVPAAGSDERISLLAATQQLMTVEAVDD</sequence>
<evidence type="ECO:0000313" key="5">
    <source>
        <dbReference type="EMBL" id="CAB4569747.1"/>
    </source>
</evidence>
<dbReference type="InterPro" id="IPR058407">
    <property type="entry name" value="DUF8094"/>
</dbReference>
<evidence type="ECO:0000256" key="2">
    <source>
        <dbReference type="SAM" id="Phobius"/>
    </source>
</evidence>
<dbReference type="Pfam" id="PF26366">
    <property type="entry name" value="DUF8094"/>
    <property type="match status" value="1"/>
</dbReference>
<reference evidence="4" key="1">
    <citation type="submission" date="2020-05" db="EMBL/GenBank/DDBJ databases">
        <authorList>
            <person name="Chiriac C."/>
            <person name="Salcher M."/>
            <person name="Ghai R."/>
            <person name="Kavagutti S V."/>
        </authorList>
    </citation>
    <scope>NUCLEOTIDE SEQUENCE</scope>
</reference>
<dbReference type="EMBL" id="CAEZST010000002">
    <property type="protein sequence ID" value="CAB4540441.1"/>
    <property type="molecule type" value="Genomic_DNA"/>
</dbReference>
<evidence type="ECO:0000259" key="3">
    <source>
        <dbReference type="Pfam" id="PF26366"/>
    </source>
</evidence>
<dbReference type="EMBL" id="CAEZTO010000005">
    <property type="protein sequence ID" value="CAB4569747.1"/>
    <property type="molecule type" value="Genomic_DNA"/>
</dbReference>
<feature type="compositionally biased region" description="Basic residues" evidence="1">
    <location>
        <begin position="203"/>
        <end position="218"/>
    </location>
</feature>
<feature type="region of interest" description="Disordered" evidence="1">
    <location>
        <begin position="203"/>
        <end position="232"/>
    </location>
</feature>
<dbReference type="AlphaFoldDB" id="A0A6J6BMX4"/>
<gene>
    <name evidence="4" type="ORF">UFOPK1503_00190</name>
    <name evidence="5" type="ORF">UFOPK1693_00605</name>
</gene>
<keyword evidence="2" id="KW-1133">Transmembrane helix</keyword>